<gene>
    <name evidence="7" type="ORF">AALO_G00098420</name>
</gene>
<feature type="domain" description="Cadherin" evidence="6">
    <location>
        <begin position="85"/>
        <end position="164"/>
    </location>
</feature>
<evidence type="ECO:0000256" key="1">
    <source>
        <dbReference type="ARBA" id="ARBA00004370"/>
    </source>
</evidence>
<proteinExistence type="predicted"/>
<keyword evidence="4" id="KW-0472">Membrane</keyword>
<feature type="non-terminal residue" evidence="7">
    <location>
        <position position="176"/>
    </location>
</feature>
<dbReference type="InterPro" id="IPR002126">
    <property type="entry name" value="Cadherin-like_dom"/>
</dbReference>
<evidence type="ECO:0000256" key="5">
    <source>
        <dbReference type="PROSITE-ProRule" id="PRU00043"/>
    </source>
</evidence>
<dbReference type="PANTHER" id="PTHR24027">
    <property type="entry name" value="CADHERIN-23"/>
    <property type="match status" value="1"/>
</dbReference>
<comment type="caution">
    <text evidence="7">The sequence shown here is derived from an EMBL/GenBank/DDBJ whole genome shotgun (WGS) entry which is preliminary data.</text>
</comment>
<sequence>VNVSEEKPVNTLVTQVKAFDANVSSHYNTFKYSIEQILRHISLEQLNYTVSKQYNLTVKAKDTFGKIGETTVVIKVWETPGLHFEHDLHNAMIPENEVGRFQSIHPAPIKAFDGDQEIIYSISKVSPEEFWGNFAIEKETEVINVKKELKREKASLINMAIMASLKNDSMKTAVAT</sequence>
<keyword evidence="3 5" id="KW-0106">Calcium</keyword>
<accession>A0AAV6GX55</accession>
<organism evidence="7 8">
    <name type="scientific">Alosa alosa</name>
    <name type="common">allis shad</name>
    <dbReference type="NCBI Taxonomy" id="278164"/>
    <lineage>
        <taxon>Eukaryota</taxon>
        <taxon>Metazoa</taxon>
        <taxon>Chordata</taxon>
        <taxon>Craniata</taxon>
        <taxon>Vertebrata</taxon>
        <taxon>Euteleostomi</taxon>
        <taxon>Actinopterygii</taxon>
        <taxon>Neopterygii</taxon>
        <taxon>Teleostei</taxon>
        <taxon>Clupei</taxon>
        <taxon>Clupeiformes</taxon>
        <taxon>Clupeoidei</taxon>
        <taxon>Clupeidae</taxon>
        <taxon>Alosa</taxon>
    </lineage>
</organism>
<dbReference type="GO" id="GO:0045296">
    <property type="term" value="F:cadherin binding"/>
    <property type="evidence" value="ECO:0007669"/>
    <property type="project" value="TreeGrafter"/>
</dbReference>
<dbReference type="PANTHER" id="PTHR24027:SF438">
    <property type="entry name" value="CADHERIN 23"/>
    <property type="match status" value="1"/>
</dbReference>
<dbReference type="InterPro" id="IPR039808">
    <property type="entry name" value="Cadherin"/>
</dbReference>
<evidence type="ECO:0000313" key="7">
    <source>
        <dbReference type="EMBL" id="KAG5278386.1"/>
    </source>
</evidence>
<dbReference type="GO" id="GO:0016342">
    <property type="term" value="C:catenin complex"/>
    <property type="evidence" value="ECO:0007669"/>
    <property type="project" value="TreeGrafter"/>
</dbReference>
<dbReference type="GO" id="GO:0005509">
    <property type="term" value="F:calcium ion binding"/>
    <property type="evidence" value="ECO:0007669"/>
    <property type="project" value="UniProtKB-UniRule"/>
</dbReference>
<reference evidence="7" key="1">
    <citation type="submission" date="2020-10" db="EMBL/GenBank/DDBJ databases">
        <title>Chromosome-scale genome assembly of the Allis shad, Alosa alosa.</title>
        <authorList>
            <person name="Margot Z."/>
            <person name="Christophe K."/>
            <person name="Cabau C."/>
            <person name="Louis A."/>
            <person name="Berthelot C."/>
            <person name="Parey E."/>
            <person name="Roest Crollius H."/>
            <person name="Montfort J."/>
            <person name="Robinson-Rechavi M."/>
            <person name="Bucao C."/>
            <person name="Bouchez O."/>
            <person name="Gislard M."/>
            <person name="Lluch J."/>
            <person name="Milhes M."/>
            <person name="Lampietro C."/>
            <person name="Lopez Roques C."/>
            <person name="Donnadieu C."/>
            <person name="Braasch I."/>
            <person name="Desvignes T."/>
            <person name="Postlethwait J."/>
            <person name="Bobe J."/>
            <person name="Guiguen Y."/>
        </authorList>
    </citation>
    <scope>NUCLEOTIDE SEQUENCE</scope>
    <source>
        <strain evidence="7">M-15738</strain>
        <tissue evidence="7">Blood</tissue>
    </source>
</reference>
<protein>
    <recommendedName>
        <fullName evidence="6">Cadherin domain-containing protein</fullName>
    </recommendedName>
</protein>
<evidence type="ECO:0000256" key="3">
    <source>
        <dbReference type="ARBA" id="ARBA00022837"/>
    </source>
</evidence>
<feature type="non-terminal residue" evidence="7">
    <location>
        <position position="1"/>
    </location>
</feature>
<evidence type="ECO:0000256" key="4">
    <source>
        <dbReference type="ARBA" id="ARBA00023136"/>
    </source>
</evidence>
<keyword evidence="8" id="KW-1185">Reference proteome</keyword>
<dbReference type="GO" id="GO:0008013">
    <property type="term" value="F:beta-catenin binding"/>
    <property type="evidence" value="ECO:0007669"/>
    <property type="project" value="TreeGrafter"/>
</dbReference>
<dbReference type="GO" id="GO:0016477">
    <property type="term" value="P:cell migration"/>
    <property type="evidence" value="ECO:0007669"/>
    <property type="project" value="TreeGrafter"/>
</dbReference>
<keyword evidence="2" id="KW-0677">Repeat</keyword>
<dbReference type="EMBL" id="JADWDJ010000007">
    <property type="protein sequence ID" value="KAG5278386.1"/>
    <property type="molecule type" value="Genomic_DNA"/>
</dbReference>
<dbReference type="CDD" id="cd11304">
    <property type="entry name" value="Cadherin_repeat"/>
    <property type="match status" value="2"/>
</dbReference>
<dbReference type="PROSITE" id="PS50268">
    <property type="entry name" value="CADHERIN_2"/>
    <property type="match status" value="1"/>
</dbReference>
<evidence type="ECO:0000256" key="2">
    <source>
        <dbReference type="ARBA" id="ARBA00022737"/>
    </source>
</evidence>
<dbReference type="Gene3D" id="2.60.40.60">
    <property type="entry name" value="Cadherins"/>
    <property type="match status" value="2"/>
</dbReference>
<dbReference type="AlphaFoldDB" id="A0AAV6GX55"/>
<name>A0AAV6GX55_9TELE</name>
<evidence type="ECO:0000313" key="8">
    <source>
        <dbReference type="Proteomes" id="UP000823561"/>
    </source>
</evidence>
<dbReference type="GO" id="GO:0007156">
    <property type="term" value="P:homophilic cell adhesion via plasma membrane adhesion molecules"/>
    <property type="evidence" value="ECO:0007669"/>
    <property type="project" value="InterPro"/>
</dbReference>
<evidence type="ECO:0000259" key="6">
    <source>
        <dbReference type="PROSITE" id="PS50268"/>
    </source>
</evidence>
<dbReference type="SUPFAM" id="SSF49313">
    <property type="entry name" value="Cadherin-like"/>
    <property type="match status" value="2"/>
</dbReference>
<dbReference type="Proteomes" id="UP000823561">
    <property type="component" value="Chromosome 7"/>
</dbReference>
<dbReference type="InterPro" id="IPR015919">
    <property type="entry name" value="Cadherin-like_sf"/>
</dbReference>
<comment type="subcellular location">
    <subcellularLocation>
        <location evidence="1">Membrane</location>
    </subcellularLocation>
</comment>